<dbReference type="EC" id="1.-.-.-" evidence="2"/>
<protein>
    <submittedName>
        <fullName evidence="2">Geranylgeranyl reductase, plantal and prokaryotic</fullName>
        <ecNumber evidence="2">1.-.-.-</ecNumber>
    </submittedName>
</protein>
<dbReference type="PANTHER" id="PTHR42685">
    <property type="entry name" value="GERANYLGERANYL DIPHOSPHATE REDUCTASE"/>
    <property type="match status" value="1"/>
</dbReference>
<dbReference type="PANTHER" id="PTHR42685:SF4">
    <property type="entry name" value="GERANYLGERANYL DIPHOSPHATE REDUCTASE, CHLOROPLASTIC"/>
    <property type="match status" value="1"/>
</dbReference>
<dbReference type="PRINTS" id="PR00420">
    <property type="entry name" value="RNGMNOXGNASE"/>
</dbReference>
<dbReference type="AlphaFoldDB" id="A0A0F3GXH8"/>
<keyword evidence="2" id="KW-0560">Oxidoreductase</keyword>
<dbReference type="GO" id="GO:0071949">
    <property type="term" value="F:FAD binding"/>
    <property type="evidence" value="ECO:0007669"/>
    <property type="project" value="InterPro"/>
</dbReference>
<reference evidence="2 3" key="1">
    <citation type="submission" date="2015-02" db="EMBL/GenBank/DDBJ databases">
        <title>Single-cell genomics of uncultivated deep-branching MTB reveals a conserved set of magnetosome genes.</title>
        <authorList>
            <person name="Kolinko S."/>
            <person name="Richter M."/>
            <person name="Glockner F.O."/>
            <person name="Brachmann A."/>
            <person name="Schuler D."/>
        </authorList>
    </citation>
    <scope>NUCLEOTIDE SEQUENCE [LARGE SCALE GENOMIC DNA]</scope>
    <source>
        <strain evidence="2">TM-1</strain>
    </source>
</reference>
<name>A0A0F3GXH8_9BACT</name>
<gene>
    <name evidence="2" type="ORF">MBAV_001252</name>
</gene>
<evidence type="ECO:0000313" key="2">
    <source>
        <dbReference type="EMBL" id="KJU86562.1"/>
    </source>
</evidence>
<dbReference type="PATRIC" id="fig|29290.4.peg.1662"/>
<dbReference type="Proteomes" id="UP000033423">
    <property type="component" value="Unassembled WGS sequence"/>
</dbReference>
<dbReference type="InterPro" id="IPR002938">
    <property type="entry name" value="FAD-bd"/>
</dbReference>
<evidence type="ECO:0000259" key="1">
    <source>
        <dbReference type="Pfam" id="PF01494"/>
    </source>
</evidence>
<dbReference type="InterPro" id="IPR036188">
    <property type="entry name" value="FAD/NAD-bd_sf"/>
</dbReference>
<dbReference type="Gene3D" id="3.50.50.60">
    <property type="entry name" value="FAD/NAD(P)-binding domain"/>
    <property type="match status" value="1"/>
</dbReference>
<feature type="domain" description="FAD-binding" evidence="1">
    <location>
        <begin position="2"/>
        <end position="151"/>
    </location>
</feature>
<dbReference type="Pfam" id="PF01494">
    <property type="entry name" value="FAD_binding_3"/>
    <property type="match status" value="1"/>
</dbReference>
<dbReference type="SUPFAM" id="SSF51905">
    <property type="entry name" value="FAD/NAD(P)-binding domain"/>
    <property type="match status" value="1"/>
</dbReference>
<comment type="caution">
    <text evidence="2">The sequence shown here is derived from an EMBL/GenBank/DDBJ whole genome shotgun (WGS) entry which is preliminary data.</text>
</comment>
<sequence length="356" mass="39581">MVGGGPAGAICARLLAGAGIETTLIEKDLSNNKPCGGGLIASAFKEFELPQHTVKKTVNTLRIIAPSGKTQEIPLNQTHLAIVDRMPFDAALRTQALQQGAHLLVGQCRGITTRNGRGSLLVSTNDAGDLEVRARYVVAADGVNSRIRRLLTGSLPDRFYTLHEVIRGHEQQTCDFMFGSSVAPNFYSWVFPHAEGISIGTGCVDVPRVGGYLKNCLAAYGIDSCGEQRGYYIPFWDNRLYFKSGVFFVGDAAAQVMPFTFEGIYYAMKSAKFVATAIIERRSVLYQSLWRQRLKKRFALMKTLQGIFLRNDKMVESLVSLHERPEIRQAAMRFWMHQESALKSPGTYINYFKNHV</sequence>
<keyword evidence="3" id="KW-1185">Reference proteome</keyword>
<evidence type="ECO:0000313" key="3">
    <source>
        <dbReference type="Proteomes" id="UP000033423"/>
    </source>
</evidence>
<accession>A0A0F3GXH8</accession>
<proteinExistence type="predicted"/>
<dbReference type="EMBL" id="LACI01000549">
    <property type="protein sequence ID" value="KJU86562.1"/>
    <property type="molecule type" value="Genomic_DNA"/>
</dbReference>
<dbReference type="GO" id="GO:0016628">
    <property type="term" value="F:oxidoreductase activity, acting on the CH-CH group of donors, NAD or NADP as acceptor"/>
    <property type="evidence" value="ECO:0007669"/>
    <property type="project" value="InterPro"/>
</dbReference>
<dbReference type="NCBIfam" id="TIGR02032">
    <property type="entry name" value="GG-red-SF"/>
    <property type="match status" value="1"/>
</dbReference>
<organism evidence="2 3">
    <name type="scientific">Candidatus Magnetobacterium bavaricum</name>
    <dbReference type="NCBI Taxonomy" id="29290"/>
    <lineage>
        <taxon>Bacteria</taxon>
        <taxon>Pseudomonadati</taxon>
        <taxon>Nitrospirota</taxon>
        <taxon>Thermodesulfovibrionia</taxon>
        <taxon>Thermodesulfovibrionales</taxon>
        <taxon>Candidatus Magnetobacteriaceae</taxon>
        <taxon>Candidatus Magnetobacterium</taxon>
    </lineage>
</organism>
<dbReference type="InterPro" id="IPR050407">
    <property type="entry name" value="Geranylgeranyl_reductase"/>
</dbReference>
<dbReference type="InterPro" id="IPR011777">
    <property type="entry name" value="Geranylgeranyl_Rdtase_fam"/>
</dbReference>